<evidence type="ECO:0000313" key="4">
    <source>
        <dbReference type="EMBL" id="CAL62838.1"/>
    </source>
</evidence>
<evidence type="ECO:0000259" key="3">
    <source>
        <dbReference type="PROSITE" id="PS51186"/>
    </source>
</evidence>
<proteinExistence type="predicted"/>
<dbReference type="InterPro" id="IPR016181">
    <property type="entry name" value="Acyl_CoA_acyltransferase"/>
</dbReference>
<keyword evidence="5" id="KW-1185">Reference proteome</keyword>
<dbReference type="OrthoDB" id="359414at2"/>
<evidence type="ECO:0000313" key="5">
    <source>
        <dbReference type="Proteomes" id="UP000006697"/>
    </source>
</evidence>
<dbReference type="KEGG" id="har:HEAR2718"/>
<protein>
    <submittedName>
        <fullName evidence="4">Acetyltransferase</fullName>
    </submittedName>
</protein>
<dbReference type="InterPro" id="IPR000182">
    <property type="entry name" value="GNAT_dom"/>
</dbReference>
<dbReference type="HOGENOM" id="CLU_099842_0_0_4"/>
<dbReference type="Pfam" id="PF00583">
    <property type="entry name" value="Acetyltransf_1"/>
    <property type="match status" value="1"/>
</dbReference>
<dbReference type="Proteomes" id="UP000006697">
    <property type="component" value="Chromosome"/>
</dbReference>
<evidence type="ECO:0000256" key="1">
    <source>
        <dbReference type="ARBA" id="ARBA00022679"/>
    </source>
</evidence>
<sequence length="172" mass="19130">MCNQDRHFHWRRMSAPDMASVTLVASQVHPDYPEDERVFAERLALYPDGCLLLEAGKQIAGYVISHPWRERQPPALNSLLQALPATPSTYYIHDVALLPAARGLGAASQLVDILMQLAQAADLATMSLVAVNDSHAFWARHGFVSIEDPALQEKLHSYDTAARFLAKEVARR</sequence>
<dbReference type="eggNOG" id="COG0456">
    <property type="taxonomic scope" value="Bacteria"/>
</dbReference>
<dbReference type="PROSITE" id="PS51186">
    <property type="entry name" value="GNAT"/>
    <property type="match status" value="1"/>
</dbReference>
<reference evidence="4 5" key="1">
    <citation type="journal article" date="2007" name="PLoS Genet.">
        <title>A tale of two oxidation states: bacterial colonization of arsenic-rich environments.</title>
        <authorList>
            <person name="Muller D."/>
            <person name="Medigue C."/>
            <person name="Koechler S."/>
            <person name="Barbe V."/>
            <person name="Barakat M."/>
            <person name="Talla E."/>
            <person name="Bonnefoy V."/>
            <person name="Krin E."/>
            <person name="Arsene-Ploetze F."/>
            <person name="Carapito C."/>
            <person name="Chandler M."/>
            <person name="Cournoyer B."/>
            <person name="Cruveiller S."/>
            <person name="Dossat C."/>
            <person name="Duval S."/>
            <person name="Heymann M."/>
            <person name="Leize E."/>
            <person name="Lieutaud A."/>
            <person name="Lievremont D."/>
            <person name="Makita Y."/>
            <person name="Mangenot S."/>
            <person name="Nitschke W."/>
            <person name="Ortet P."/>
            <person name="Perdrial N."/>
            <person name="Schoepp B."/>
            <person name="Siguier N."/>
            <person name="Simeonova D.D."/>
            <person name="Rouy Z."/>
            <person name="Segurens B."/>
            <person name="Turlin E."/>
            <person name="Vallenet D."/>
            <person name="Van Dorsselaer A."/>
            <person name="Weiss S."/>
            <person name="Weissenbach J."/>
            <person name="Lett M.C."/>
            <person name="Danchin A."/>
            <person name="Bertin P.N."/>
        </authorList>
    </citation>
    <scope>NUCLEOTIDE SEQUENCE [LARGE SCALE GENOMIC DNA]</scope>
    <source>
        <strain evidence="5">ULPAs1</strain>
    </source>
</reference>
<dbReference type="Gene3D" id="3.40.630.30">
    <property type="match status" value="1"/>
</dbReference>
<dbReference type="InterPro" id="IPR050832">
    <property type="entry name" value="Bact_Acetyltransf"/>
</dbReference>
<dbReference type="STRING" id="204773.HEAR2718"/>
<gene>
    <name evidence="4" type="ordered locus">HEAR2718</name>
</gene>
<name>A4G8K1_HERAR</name>
<accession>A4G8K1</accession>
<organism evidence="4 5">
    <name type="scientific">Herminiimonas arsenicoxydans</name>
    <dbReference type="NCBI Taxonomy" id="204773"/>
    <lineage>
        <taxon>Bacteria</taxon>
        <taxon>Pseudomonadati</taxon>
        <taxon>Pseudomonadota</taxon>
        <taxon>Betaproteobacteria</taxon>
        <taxon>Burkholderiales</taxon>
        <taxon>Oxalobacteraceae</taxon>
        <taxon>Herminiimonas</taxon>
    </lineage>
</organism>
<dbReference type="PANTHER" id="PTHR43877">
    <property type="entry name" value="AMINOALKYLPHOSPHONATE N-ACETYLTRANSFERASE-RELATED-RELATED"/>
    <property type="match status" value="1"/>
</dbReference>
<dbReference type="SUPFAM" id="SSF55729">
    <property type="entry name" value="Acyl-CoA N-acyltransferases (Nat)"/>
    <property type="match status" value="1"/>
</dbReference>
<keyword evidence="1" id="KW-0808">Transferase</keyword>
<dbReference type="CDD" id="cd04301">
    <property type="entry name" value="NAT_SF"/>
    <property type="match status" value="1"/>
</dbReference>
<keyword evidence="2" id="KW-0012">Acyltransferase</keyword>
<dbReference type="AlphaFoldDB" id="A4G8K1"/>
<dbReference type="EMBL" id="CU207211">
    <property type="protein sequence ID" value="CAL62838.1"/>
    <property type="molecule type" value="Genomic_DNA"/>
</dbReference>
<feature type="domain" description="N-acetyltransferase" evidence="3">
    <location>
        <begin position="8"/>
        <end position="170"/>
    </location>
</feature>
<dbReference type="GO" id="GO:0016747">
    <property type="term" value="F:acyltransferase activity, transferring groups other than amino-acyl groups"/>
    <property type="evidence" value="ECO:0007669"/>
    <property type="project" value="InterPro"/>
</dbReference>
<evidence type="ECO:0000256" key="2">
    <source>
        <dbReference type="ARBA" id="ARBA00023315"/>
    </source>
</evidence>